<dbReference type="RefSeq" id="WP_145858176.1">
    <property type="nucleotide sequence ID" value="NZ_RPFW01000006.1"/>
</dbReference>
<evidence type="ECO:0000256" key="1">
    <source>
        <dbReference type="SAM" id="Phobius"/>
    </source>
</evidence>
<protein>
    <submittedName>
        <fullName evidence="3">DUF4395 domain-containing protein</fullName>
    </submittedName>
</protein>
<dbReference type="EMBL" id="RPFW01000006">
    <property type="protein sequence ID" value="TVZ01514.1"/>
    <property type="molecule type" value="Genomic_DNA"/>
</dbReference>
<keyword evidence="1" id="KW-1133">Transmembrane helix</keyword>
<evidence type="ECO:0000313" key="3">
    <source>
        <dbReference type="EMBL" id="TVZ01514.1"/>
    </source>
</evidence>
<feature type="transmembrane region" description="Helical" evidence="1">
    <location>
        <begin position="82"/>
        <end position="103"/>
    </location>
</feature>
<reference evidence="3 4" key="1">
    <citation type="submission" date="2018-11" db="EMBL/GenBank/DDBJ databases">
        <title>Trebonia kvetii gen.nov., sp.nov., a novel acidophilic actinobacterium, and proposal of the new actinobacterial family Treboniaceae fam. nov.</title>
        <authorList>
            <person name="Rapoport D."/>
            <person name="Sagova-Mareckova M."/>
            <person name="Sedlacek I."/>
            <person name="Provaznik J."/>
            <person name="Kralova S."/>
            <person name="Pavlinic D."/>
            <person name="Benes V."/>
            <person name="Kopecky J."/>
        </authorList>
    </citation>
    <scope>NUCLEOTIDE SEQUENCE [LARGE SCALE GENOMIC DNA]</scope>
    <source>
        <strain evidence="3 4">15Tr583</strain>
    </source>
</reference>
<feature type="transmembrane region" description="Helical" evidence="1">
    <location>
        <begin position="12"/>
        <end position="29"/>
    </location>
</feature>
<keyword evidence="1" id="KW-0812">Transmembrane</keyword>
<feature type="transmembrane region" description="Helical" evidence="1">
    <location>
        <begin position="35"/>
        <end position="61"/>
    </location>
</feature>
<evidence type="ECO:0000259" key="2">
    <source>
        <dbReference type="Pfam" id="PF14340"/>
    </source>
</evidence>
<comment type="caution">
    <text evidence="3">The sequence shown here is derived from an EMBL/GenBank/DDBJ whole genome shotgun (WGS) entry which is preliminary data.</text>
</comment>
<proteinExistence type="predicted"/>
<dbReference type="Proteomes" id="UP000460272">
    <property type="component" value="Unassembled WGS sequence"/>
</dbReference>
<organism evidence="3 4">
    <name type="scientific">Trebonia kvetii</name>
    <dbReference type="NCBI Taxonomy" id="2480626"/>
    <lineage>
        <taxon>Bacteria</taxon>
        <taxon>Bacillati</taxon>
        <taxon>Actinomycetota</taxon>
        <taxon>Actinomycetes</taxon>
        <taxon>Streptosporangiales</taxon>
        <taxon>Treboniaceae</taxon>
        <taxon>Trebonia</taxon>
    </lineage>
</organism>
<dbReference type="AlphaFoldDB" id="A0A6P2BR70"/>
<feature type="transmembrane region" description="Helical" evidence="1">
    <location>
        <begin position="109"/>
        <end position="136"/>
    </location>
</feature>
<keyword evidence="1" id="KW-0472">Membrane</keyword>
<dbReference type="Pfam" id="PF14340">
    <property type="entry name" value="DUF4395"/>
    <property type="match status" value="1"/>
</dbReference>
<gene>
    <name evidence="3" type="ORF">EAS64_28840</name>
</gene>
<dbReference type="OrthoDB" id="345402at2"/>
<accession>A0A6P2BR70</accession>
<keyword evidence="4" id="KW-1185">Reference proteome</keyword>
<sequence>MTIDARGPRFGAVITTVVLAVVVVTAGVSHPAAGWLLFLQTLVFAVGALAGLRYAPYGFIFRSLVRPRLGPPTKTEAEAPPRFAQGVGMVFAAIGTIGFAAGVPVLGVVFAAFALAAAFLNAAFDFCLGCQMYLFIQRIRLAQRGGPNKEVSQP</sequence>
<evidence type="ECO:0000313" key="4">
    <source>
        <dbReference type="Proteomes" id="UP000460272"/>
    </source>
</evidence>
<feature type="domain" description="DUF4395" evidence="2">
    <location>
        <begin position="3"/>
        <end position="138"/>
    </location>
</feature>
<name>A0A6P2BR70_9ACTN</name>
<dbReference type="InterPro" id="IPR025508">
    <property type="entry name" value="DUF4395"/>
</dbReference>